<organism evidence="7 8">
    <name type="scientific">Papilio machaon</name>
    <name type="common">Old World swallowtail butterfly</name>
    <dbReference type="NCBI Taxonomy" id="76193"/>
    <lineage>
        <taxon>Eukaryota</taxon>
        <taxon>Metazoa</taxon>
        <taxon>Ecdysozoa</taxon>
        <taxon>Arthropoda</taxon>
        <taxon>Hexapoda</taxon>
        <taxon>Insecta</taxon>
        <taxon>Pterygota</taxon>
        <taxon>Neoptera</taxon>
        <taxon>Endopterygota</taxon>
        <taxon>Lepidoptera</taxon>
        <taxon>Glossata</taxon>
        <taxon>Ditrysia</taxon>
        <taxon>Papilionoidea</taxon>
        <taxon>Papilionidae</taxon>
        <taxon>Papilioninae</taxon>
        <taxon>Papilio</taxon>
    </lineage>
</organism>
<dbReference type="AlphaFoldDB" id="A0A194RKD5"/>
<evidence type="ECO:0000313" key="7">
    <source>
        <dbReference type="EMBL" id="KPJ17795.1"/>
    </source>
</evidence>
<evidence type="ECO:0000313" key="8">
    <source>
        <dbReference type="Proteomes" id="UP000053240"/>
    </source>
</evidence>
<keyword evidence="5" id="KW-0732">Signal</keyword>
<protein>
    <submittedName>
        <fullName evidence="7">Lipase member H</fullName>
    </submittedName>
</protein>
<dbReference type="InParanoid" id="A0A194RKD5"/>
<dbReference type="Gene3D" id="3.40.50.1820">
    <property type="entry name" value="alpha/beta hydrolase"/>
    <property type="match status" value="2"/>
</dbReference>
<dbReference type="GO" id="GO:0005615">
    <property type="term" value="C:extracellular space"/>
    <property type="evidence" value="ECO:0007669"/>
    <property type="project" value="TreeGrafter"/>
</dbReference>
<feature type="domain" description="Lipase" evidence="6">
    <location>
        <begin position="84"/>
        <end position="322"/>
    </location>
</feature>
<accession>A0A194RKD5</accession>
<dbReference type="InterPro" id="IPR029058">
    <property type="entry name" value="AB_hydrolase_fold"/>
</dbReference>
<dbReference type="GO" id="GO:0017171">
    <property type="term" value="F:serine hydrolase activity"/>
    <property type="evidence" value="ECO:0007669"/>
    <property type="project" value="TreeGrafter"/>
</dbReference>
<dbReference type="PANTHER" id="PTHR11610">
    <property type="entry name" value="LIPASE"/>
    <property type="match status" value="1"/>
</dbReference>
<dbReference type="PANTHER" id="PTHR11610:SF173">
    <property type="entry name" value="LIPASE DOMAIN-CONTAINING PROTEIN-RELATED"/>
    <property type="match status" value="1"/>
</dbReference>
<sequence length="654" mass="70376">MNPNKYRKSAIVTAKTVTMKVLVIVCALIAVCSSAPPSMIPGDNSHYVEGESRYIWIPDGEGVPHLVDLEEPVDEDVLNGRNGANNQYWLFTRRNPNNAQILRNGNAGSVTNSNYDRNRALKVVVHGWNSNGNSNMNPLITSALLAVQDCNVIVVDWRDLANKNYVTAANGVPGVGQALGNFLVWLINTAGGNWNNVHLIGFSLGAHVVGNAGRTAGGRPRRVTGLDPAGPRWGGNSNALNRNAGGYVECIHTDGGLLGIFDPIGNTDFYPNGGRNAQPGCWVSTCSHSRAYDLFASTVRTNHLVGRRCNNLNEARNVQCAGASLNMGNGIINKSGGAPKSLIPGDNSHYVEGVSRYIWMPDGDGVPHLVDLEEPVDEELLNSRNGANNQYWLYTRRNPTSSQIITNGNANSVRNSNYNGNRPLKVVVHGWNSNGNSQVNPLVTAAFLAVQDCNVIVVDWRQLANSNYVTASNGVRGIGESLGNFLTWLLNTGGGNWDNVHLVGFSLGAHVVGNVRRTARGTARRVTGLDPAGPRFGGNSNALNRNAGRYVETIHTDGGLLGIFDPIAHCDFYPNGGRNRQPGCSNSSCSHSRAYELFASTVRTNHLVGRRCNNLNDAQNNRCNGNTLNMGNGIINKSGTNGLYGLTTRASFPF</sequence>
<dbReference type="InterPro" id="IPR013818">
    <property type="entry name" value="Lipase"/>
</dbReference>
<feature type="signal peptide" evidence="5">
    <location>
        <begin position="1"/>
        <end position="34"/>
    </location>
</feature>
<dbReference type="InterPro" id="IPR033906">
    <property type="entry name" value="Lipase_N"/>
</dbReference>
<dbReference type="GO" id="GO:0016298">
    <property type="term" value="F:lipase activity"/>
    <property type="evidence" value="ECO:0007669"/>
    <property type="project" value="InterPro"/>
</dbReference>
<keyword evidence="8" id="KW-1185">Reference proteome</keyword>
<name>A0A194RKD5_PAPMA</name>
<dbReference type="PRINTS" id="PR00821">
    <property type="entry name" value="TAGLIPASE"/>
</dbReference>
<evidence type="ECO:0000256" key="4">
    <source>
        <dbReference type="RuleBase" id="RU004262"/>
    </source>
</evidence>
<proteinExistence type="inferred from homology"/>
<keyword evidence="3" id="KW-0964">Secreted</keyword>
<dbReference type="Proteomes" id="UP000053240">
    <property type="component" value="Unassembled WGS sequence"/>
</dbReference>
<dbReference type="SUPFAM" id="SSF53474">
    <property type="entry name" value="alpha/beta-Hydrolases"/>
    <property type="match status" value="2"/>
</dbReference>
<feature type="domain" description="Lipase" evidence="6">
    <location>
        <begin position="383"/>
        <end position="633"/>
    </location>
</feature>
<dbReference type="EMBL" id="KQ460106">
    <property type="protein sequence ID" value="KPJ17795.1"/>
    <property type="molecule type" value="Genomic_DNA"/>
</dbReference>
<reference evidence="7 8" key="1">
    <citation type="journal article" date="2015" name="Nat. Commun.">
        <title>Outbred genome sequencing and CRISPR/Cas9 gene editing in butterflies.</title>
        <authorList>
            <person name="Li X."/>
            <person name="Fan D."/>
            <person name="Zhang W."/>
            <person name="Liu G."/>
            <person name="Zhang L."/>
            <person name="Zhao L."/>
            <person name="Fang X."/>
            <person name="Chen L."/>
            <person name="Dong Y."/>
            <person name="Chen Y."/>
            <person name="Ding Y."/>
            <person name="Zhao R."/>
            <person name="Feng M."/>
            <person name="Zhu Y."/>
            <person name="Feng Y."/>
            <person name="Jiang X."/>
            <person name="Zhu D."/>
            <person name="Xiang H."/>
            <person name="Feng X."/>
            <person name="Li S."/>
            <person name="Wang J."/>
            <person name="Zhang G."/>
            <person name="Kronforst M.R."/>
            <person name="Wang W."/>
        </authorList>
    </citation>
    <scope>NUCLEOTIDE SEQUENCE [LARGE SCALE GENOMIC DNA]</scope>
    <source>
        <strain evidence="7">Ya'a_city_454_Pm</strain>
        <tissue evidence="7">Whole body</tissue>
    </source>
</reference>
<evidence type="ECO:0000256" key="3">
    <source>
        <dbReference type="ARBA" id="ARBA00022525"/>
    </source>
</evidence>
<dbReference type="CDD" id="cd00707">
    <property type="entry name" value="Pancreat_lipase_like"/>
    <property type="match status" value="2"/>
</dbReference>
<gene>
    <name evidence="7" type="ORF">RR48_06601</name>
</gene>
<evidence type="ECO:0000256" key="2">
    <source>
        <dbReference type="ARBA" id="ARBA00010701"/>
    </source>
</evidence>
<evidence type="ECO:0000256" key="5">
    <source>
        <dbReference type="SAM" id="SignalP"/>
    </source>
</evidence>
<dbReference type="Pfam" id="PF00151">
    <property type="entry name" value="Lipase"/>
    <property type="match status" value="2"/>
</dbReference>
<comment type="subcellular location">
    <subcellularLocation>
        <location evidence="1">Secreted</location>
    </subcellularLocation>
</comment>
<dbReference type="InterPro" id="IPR000734">
    <property type="entry name" value="TAG_lipase"/>
</dbReference>
<feature type="chain" id="PRO_5008265253" evidence="5">
    <location>
        <begin position="35"/>
        <end position="654"/>
    </location>
</feature>
<dbReference type="GO" id="GO:0016042">
    <property type="term" value="P:lipid catabolic process"/>
    <property type="evidence" value="ECO:0007669"/>
    <property type="project" value="TreeGrafter"/>
</dbReference>
<evidence type="ECO:0000256" key="1">
    <source>
        <dbReference type="ARBA" id="ARBA00004613"/>
    </source>
</evidence>
<comment type="similarity">
    <text evidence="2 4">Belongs to the AB hydrolase superfamily. Lipase family.</text>
</comment>
<evidence type="ECO:0000259" key="6">
    <source>
        <dbReference type="Pfam" id="PF00151"/>
    </source>
</evidence>